<comment type="caution">
    <text evidence="2">The sequence shown here is derived from an EMBL/GenBank/DDBJ whole genome shotgun (WGS) entry which is preliminary data.</text>
</comment>
<feature type="transmembrane region" description="Helical" evidence="1">
    <location>
        <begin position="33"/>
        <end position="52"/>
    </location>
</feature>
<protein>
    <submittedName>
        <fullName evidence="2">Uncharacterized protein</fullName>
    </submittedName>
</protein>
<accession>A0A4Y2PPD3</accession>
<keyword evidence="1" id="KW-0472">Membrane</keyword>
<feature type="non-terminal residue" evidence="2">
    <location>
        <position position="66"/>
    </location>
</feature>
<evidence type="ECO:0000256" key="1">
    <source>
        <dbReference type="SAM" id="Phobius"/>
    </source>
</evidence>
<proteinExistence type="predicted"/>
<keyword evidence="3" id="KW-1185">Reference proteome</keyword>
<dbReference type="EMBL" id="BGPR01134581">
    <property type="protein sequence ID" value="GBN53788.1"/>
    <property type="molecule type" value="Genomic_DNA"/>
</dbReference>
<keyword evidence="1" id="KW-0812">Transmembrane</keyword>
<evidence type="ECO:0000313" key="2">
    <source>
        <dbReference type="EMBL" id="GBN53788.1"/>
    </source>
</evidence>
<dbReference type="AlphaFoldDB" id="A0A4Y2PPD3"/>
<reference evidence="2 3" key="1">
    <citation type="journal article" date="2019" name="Sci. Rep.">
        <title>Orb-weaving spider Araneus ventricosus genome elucidates the spidroin gene catalogue.</title>
        <authorList>
            <person name="Kono N."/>
            <person name="Nakamura H."/>
            <person name="Ohtoshi R."/>
            <person name="Moran D.A.P."/>
            <person name="Shinohara A."/>
            <person name="Yoshida Y."/>
            <person name="Fujiwara M."/>
            <person name="Mori M."/>
            <person name="Tomita M."/>
            <person name="Arakawa K."/>
        </authorList>
    </citation>
    <scope>NUCLEOTIDE SEQUENCE [LARGE SCALE GENOMIC DNA]</scope>
</reference>
<keyword evidence="1" id="KW-1133">Transmembrane helix</keyword>
<dbReference type="Proteomes" id="UP000499080">
    <property type="component" value="Unassembled WGS sequence"/>
</dbReference>
<sequence length="66" mass="7058">MGLETLRVASTEGSLSVNEVKEKDASNEMYNTSGVVVIVVGFCGAIFSIGSASESEWNKMKNVKLD</sequence>
<name>A0A4Y2PPD3_ARAVE</name>
<organism evidence="2 3">
    <name type="scientific">Araneus ventricosus</name>
    <name type="common">Orbweaver spider</name>
    <name type="synonym">Epeira ventricosa</name>
    <dbReference type="NCBI Taxonomy" id="182803"/>
    <lineage>
        <taxon>Eukaryota</taxon>
        <taxon>Metazoa</taxon>
        <taxon>Ecdysozoa</taxon>
        <taxon>Arthropoda</taxon>
        <taxon>Chelicerata</taxon>
        <taxon>Arachnida</taxon>
        <taxon>Araneae</taxon>
        <taxon>Araneomorphae</taxon>
        <taxon>Entelegynae</taxon>
        <taxon>Araneoidea</taxon>
        <taxon>Araneidae</taxon>
        <taxon>Araneus</taxon>
    </lineage>
</organism>
<evidence type="ECO:0000313" key="3">
    <source>
        <dbReference type="Proteomes" id="UP000499080"/>
    </source>
</evidence>
<gene>
    <name evidence="2" type="ORF">AVEN_78267_1</name>
</gene>